<proteinExistence type="predicted"/>
<dbReference type="PANTHER" id="PTHR48475">
    <property type="entry name" value="RIBONUCLEASE H"/>
    <property type="match status" value="1"/>
</dbReference>
<evidence type="ECO:0000313" key="1">
    <source>
        <dbReference type="EMBL" id="KAJ1701826.1"/>
    </source>
</evidence>
<accession>A0A9Q0CX64</accession>
<gene>
    <name evidence="1" type="ORF">LUZ63_001605</name>
</gene>
<dbReference type="OrthoDB" id="786061at2759"/>
<sequence length="218" mass="24156">MAHIELRLGFGFAKPWAGMPGFGSVALVEATSTNSALLPGVYSKKTGCPSLLLFTKVEEGSSPGPHMSCLMRKSGMGAPGLIFGSEAILPLEIELPSLRVAMHAGLPMDKRARLRLDELDVMDEKRLAAQQSLELYRAQMTKAYDRMVRPRAFREGELVLILRRPIIGHHHGPKFAPNWEGPYVIKEVYEGGSYKLVDKNGESSIPPINGRYLKKYYT</sequence>
<dbReference type="PANTHER" id="PTHR48475:SF1">
    <property type="entry name" value="RNASE H TYPE-1 DOMAIN-CONTAINING PROTEIN"/>
    <property type="match status" value="1"/>
</dbReference>
<dbReference type="AlphaFoldDB" id="A0A9Q0CX64"/>
<organism evidence="1 2">
    <name type="scientific">Rhynchospora breviuscula</name>
    <dbReference type="NCBI Taxonomy" id="2022672"/>
    <lineage>
        <taxon>Eukaryota</taxon>
        <taxon>Viridiplantae</taxon>
        <taxon>Streptophyta</taxon>
        <taxon>Embryophyta</taxon>
        <taxon>Tracheophyta</taxon>
        <taxon>Spermatophyta</taxon>
        <taxon>Magnoliopsida</taxon>
        <taxon>Liliopsida</taxon>
        <taxon>Poales</taxon>
        <taxon>Cyperaceae</taxon>
        <taxon>Cyperoideae</taxon>
        <taxon>Rhynchosporeae</taxon>
        <taxon>Rhynchospora</taxon>
    </lineage>
</organism>
<protein>
    <submittedName>
        <fullName evidence="1">Uncharacterized protein</fullName>
    </submittedName>
</protein>
<dbReference type="Proteomes" id="UP001151287">
    <property type="component" value="Unassembled WGS sequence"/>
</dbReference>
<reference evidence="1" key="1">
    <citation type="journal article" date="2022" name="Cell">
        <title>Repeat-based holocentromeres influence genome architecture and karyotype evolution.</title>
        <authorList>
            <person name="Hofstatter P.G."/>
            <person name="Thangavel G."/>
            <person name="Lux T."/>
            <person name="Neumann P."/>
            <person name="Vondrak T."/>
            <person name="Novak P."/>
            <person name="Zhang M."/>
            <person name="Costa L."/>
            <person name="Castellani M."/>
            <person name="Scott A."/>
            <person name="Toegelov H."/>
            <person name="Fuchs J."/>
            <person name="Mata-Sucre Y."/>
            <person name="Dias Y."/>
            <person name="Vanzela A.L.L."/>
            <person name="Huettel B."/>
            <person name="Almeida C.C.S."/>
            <person name="Simkova H."/>
            <person name="Souza G."/>
            <person name="Pedrosa-Harand A."/>
            <person name="Macas J."/>
            <person name="Mayer K.F.X."/>
            <person name="Houben A."/>
            <person name="Marques A."/>
        </authorList>
    </citation>
    <scope>NUCLEOTIDE SEQUENCE</scope>
    <source>
        <strain evidence="1">RhyBre1mFocal</strain>
    </source>
</reference>
<dbReference type="EMBL" id="JAMQYH010000001">
    <property type="protein sequence ID" value="KAJ1701826.1"/>
    <property type="molecule type" value="Genomic_DNA"/>
</dbReference>
<evidence type="ECO:0000313" key="2">
    <source>
        <dbReference type="Proteomes" id="UP001151287"/>
    </source>
</evidence>
<keyword evidence="2" id="KW-1185">Reference proteome</keyword>
<comment type="caution">
    <text evidence="1">The sequence shown here is derived from an EMBL/GenBank/DDBJ whole genome shotgun (WGS) entry which is preliminary data.</text>
</comment>
<name>A0A9Q0CX64_9POAL</name>